<reference evidence="6" key="1">
    <citation type="journal article" date="2017" name="bioRxiv">
        <title>Comparative analysis of the genomes of Stylophora pistillata and Acropora digitifera provides evidence for extensive differences between species of corals.</title>
        <authorList>
            <person name="Voolstra C.R."/>
            <person name="Li Y."/>
            <person name="Liew Y.J."/>
            <person name="Baumgarten S."/>
            <person name="Zoccola D."/>
            <person name="Flot J.-F."/>
            <person name="Tambutte S."/>
            <person name="Allemand D."/>
            <person name="Aranda M."/>
        </authorList>
    </citation>
    <scope>NUCLEOTIDE SEQUENCE [LARGE SCALE GENOMIC DNA]</scope>
</reference>
<sequence length="108" mass="12169">MPENLNFWCLLELWKMGDSTAVLLYKEENYEPKPPTKVTKDEADVKAIGLPLGARSLQVGSDAGDWYVYPKINFQGQPGRVDQGKDYPNPKEMGLHHHPVMSLKRVGS</sequence>
<dbReference type="SUPFAM" id="SSF49695">
    <property type="entry name" value="gamma-Crystallin-like"/>
    <property type="match status" value="1"/>
</dbReference>
<proteinExistence type="inferred from homology"/>
<dbReference type="EMBL" id="LSMT01001710">
    <property type="protein sequence ID" value="PFX11953.1"/>
    <property type="molecule type" value="Genomic_DNA"/>
</dbReference>
<keyword evidence="2" id="KW-0677">Repeat</keyword>
<feature type="domain" description="Beta/gamma crystallin 'Greek key'" evidence="4">
    <location>
        <begin position="23"/>
        <end position="106"/>
    </location>
</feature>
<evidence type="ECO:0000259" key="4">
    <source>
        <dbReference type="Pfam" id="PF00030"/>
    </source>
</evidence>
<accession>A0A2B4R556</accession>
<comment type="similarity">
    <text evidence="1">Belongs to the beta/gamma-crystallin family.</text>
</comment>
<gene>
    <name evidence="5" type="ORF">AWC38_SpisGene24163</name>
</gene>
<dbReference type="InterPro" id="IPR011024">
    <property type="entry name" value="G_crystallin-like"/>
</dbReference>
<feature type="compositionally biased region" description="Basic and acidic residues" evidence="3">
    <location>
        <begin position="82"/>
        <end position="95"/>
    </location>
</feature>
<keyword evidence="6" id="KW-1185">Reference proteome</keyword>
<organism evidence="5 6">
    <name type="scientific">Stylophora pistillata</name>
    <name type="common">Smooth cauliflower coral</name>
    <dbReference type="NCBI Taxonomy" id="50429"/>
    <lineage>
        <taxon>Eukaryota</taxon>
        <taxon>Metazoa</taxon>
        <taxon>Cnidaria</taxon>
        <taxon>Anthozoa</taxon>
        <taxon>Hexacorallia</taxon>
        <taxon>Scleractinia</taxon>
        <taxon>Astrocoeniina</taxon>
        <taxon>Pocilloporidae</taxon>
        <taxon>Stylophora</taxon>
    </lineage>
</organism>
<protein>
    <recommendedName>
        <fullName evidence="4">Beta/gamma crystallin 'Greek key' domain-containing protein</fullName>
    </recommendedName>
</protein>
<evidence type="ECO:0000256" key="2">
    <source>
        <dbReference type="ARBA" id="ARBA00022737"/>
    </source>
</evidence>
<feature type="region of interest" description="Disordered" evidence="3">
    <location>
        <begin position="79"/>
        <end position="108"/>
    </location>
</feature>
<comment type="caution">
    <text evidence="5">The sequence shown here is derived from an EMBL/GenBank/DDBJ whole genome shotgun (WGS) entry which is preliminary data.</text>
</comment>
<dbReference type="AlphaFoldDB" id="A0A2B4R556"/>
<evidence type="ECO:0000313" key="5">
    <source>
        <dbReference type="EMBL" id="PFX11953.1"/>
    </source>
</evidence>
<dbReference type="Pfam" id="PF00030">
    <property type="entry name" value="Crystall"/>
    <property type="match status" value="1"/>
</dbReference>
<name>A0A2B4R556_STYPI</name>
<evidence type="ECO:0000256" key="3">
    <source>
        <dbReference type="SAM" id="MobiDB-lite"/>
    </source>
</evidence>
<evidence type="ECO:0000256" key="1">
    <source>
        <dbReference type="ARBA" id="ARBA00009646"/>
    </source>
</evidence>
<dbReference type="InterPro" id="IPR001064">
    <property type="entry name" value="Beta/gamma_crystallin"/>
</dbReference>
<dbReference type="Gene3D" id="2.60.20.10">
    <property type="entry name" value="Crystallins"/>
    <property type="match status" value="1"/>
</dbReference>
<evidence type="ECO:0000313" key="6">
    <source>
        <dbReference type="Proteomes" id="UP000225706"/>
    </source>
</evidence>
<dbReference type="Proteomes" id="UP000225706">
    <property type="component" value="Unassembled WGS sequence"/>
</dbReference>